<reference evidence="6 7" key="2">
    <citation type="journal article" date="2011" name="Mol. Biol. Evol.">
        <title>Unity in variety--the pan-genome of the Chlamydiae.</title>
        <authorList>
            <person name="Collingro A."/>
            <person name="Tischler P."/>
            <person name="Weinmaier T."/>
            <person name="Penz T."/>
            <person name="Heinz E."/>
            <person name="Brunham R.C."/>
            <person name="Read T.D."/>
            <person name="Bavoil P.M."/>
            <person name="Sachse K."/>
            <person name="Kahane S."/>
            <person name="Friedman M.G."/>
            <person name="Rattei T."/>
            <person name="Myers G.S."/>
            <person name="Horn M."/>
        </authorList>
    </citation>
    <scope>NUCLEOTIDE SEQUENCE [LARGE SCALE GENOMIC DNA]</scope>
    <source>
        <strain evidence="7">ATCC VR-1471 / Z</strain>
    </source>
</reference>
<dbReference type="Gene3D" id="3.90.79.10">
    <property type="entry name" value="Nucleoside Triphosphate Pyrophosphohydrolase"/>
    <property type="match status" value="1"/>
</dbReference>
<evidence type="ECO:0000313" key="7">
    <source>
        <dbReference type="Proteomes" id="UP000000496"/>
    </source>
</evidence>
<dbReference type="InterPro" id="IPR000086">
    <property type="entry name" value="NUDIX_hydrolase_dom"/>
</dbReference>
<comment type="cofactor">
    <cofactor evidence="1">
        <name>Mg(2+)</name>
        <dbReference type="ChEBI" id="CHEBI:18420"/>
    </cofactor>
</comment>
<dbReference type="PANTHER" id="PTHR43046">
    <property type="entry name" value="GDP-MANNOSE MANNOSYL HYDROLASE"/>
    <property type="match status" value="1"/>
</dbReference>
<dbReference type="AlphaFoldDB" id="F8L8B2"/>
<comment type="similarity">
    <text evidence="4">Belongs to the Nudix hydrolase family.</text>
</comment>
<dbReference type="RefSeq" id="WP_013943502.1">
    <property type="nucleotide sequence ID" value="NC_015713.1"/>
</dbReference>
<dbReference type="KEGG" id="sng:SNE_A11580"/>
<dbReference type="GO" id="GO:0016787">
    <property type="term" value="F:hydrolase activity"/>
    <property type="evidence" value="ECO:0007669"/>
    <property type="project" value="UniProtKB-KW"/>
</dbReference>
<evidence type="ECO:0000256" key="3">
    <source>
        <dbReference type="ARBA" id="ARBA00022842"/>
    </source>
</evidence>
<dbReference type="EMBL" id="FR872582">
    <property type="protein sequence ID" value="CCB89035.1"/>
    <property type="molecule type" value="Genomic_DNA"/>
</dbReference>
<dbReference type="PANTHER" id="PTHR43046:SF12">
    <property type="entry name" value="GDP-MANNOSE MANNOSYL HYDROLASE"/>
    <property type="match status" value="1"/>
</dbReference>
<dbReference type="InterPro" id="IPR020084">
    <property type="entry name" value="NUDIX_hydrolase_CS"/>
</dbReference>
<organism evidence="6 7">
    <name type="scientific">Simkania negevensis (strain ATCC VR-1471 / DSM 27360 / Z)</name>
    <dbReference type="NCBI Taxonomy" id="331113"/>
    <lineage>
        <taxon>Bacteria</taxon>
        <taxon>Pseudomonadati</taxon>
        <taxon>Chlamydiota</taxon>
        <taxon>Chlamydiia</taxon>
        <taxon>Parachlamydiales</taxon>
        <taxon>Simkaniaceae</taxon>
        <taxon>Simkania</taxon>
    </lineage>
</organism>
<evidence type="ECO:0000313" key="6">
    <source>
        <dbReference type="EMBL" id="CCB89035.1"/>
    </source>
</evidence>
<dbReference type="PROSITE" id="PS00893">
    <property type="entry name" value="NUDIX_BOX"/>
    <property type="match status" value="1"/>
</dbReference>
<evidence type="ECO:0000256" key="4">
    <source>
        <dbReference type="RuleBase" id="RU003476"/>
    </source>
</evidence>
<evidence type="ECO:0000256" key="2">
    <source>
        <dbReference type="ARBA" id="ARBA00022801"/>
    </source>
</evidence>
<dbReference type="OrthoDB" id="9816289at2"/>
<name>F8L8B2_SIMNZ</name>
<dbReference type="eggNOG" id="COG0494">
    <property type="taxonomic scope" value="Bacteria"/>
</dbReference>
<dbReference type="STRING" id="331113.SNE_A11580"/>
<dbReference type="PRINTS" id="PR00502">
    <property type="entry name" value="NUDIXFAMILY"/>
</dbReference>
<keyword evidence="3" id="KW-0460">Magnesium</keyword>
<dbReference type="HOGENOM" id="CLU_100874_2_0_0"/>
<dbReference type="Proteomes" id="UP000000496">
    <property type="component" value="Chromosome gsn.131"/>
</dbReference>
<sequence>MTLPIRYSIRILLLNQANELLLMCANDPKTTTVDGKSSGKYWFTIGGEIEKGESLEEAAKRELFEETGLSPEAVTFGPIVWHGDFHLILYGKKTHLKQKFIVARTKETTVTLNHLTEEEKSIIQELEWFSLDKMRQSQDVIYPIDLPDYLPEIIAGNYPTESLEIDLAKEPEL</sequence>
<keyword evidence="2 4" id="KW-0378">Hydrolase</keyword>
<accession>F8L8B2</accession>
<proteinExistence type="inferred from homology"/>
<dbReference type="SUPFAM" id="SSF55811">
    <property type="entry name" value="Nudix"/>
    <property type="match status" value="1"/>
</dbReference>
<reference key="1">
    <citation type="journal article" date="2011" name="Mol. Biol. Evol.">
        <title>Unity in variety -- the pan-genome of the Chlamydiae.</title>
        <authorList>
            <person name="Collingro A."/>
            <person name="Tischler P."/>
            <person name="Weinmaier T."/>
            <person name="Penz T."/>
            <person name="Heinz E."/>
            <person name="Brunham R.C."/>
            <person name="Read T.D."/>
            <person name="Bavoil P.M."/>
            <person name="Sachse K."/>
            <person name="Kahane S."/>
            <person name="Friedman M.G."/>
            <person name="Rattei T."/>
            <person name="Myers G.S.A."/>
            <person name="Horn M."/>
        </authorList>
    </citation>
    <scope>NUCLEOTIDE SEQUENCE</scope>
    <source>
        <strain>Z</strain>
    </source>
</reference>
<dbReference type="CDD" id="cd04685">
    <property type="entry name" value="NUDIX_Hydrolase"/>
    <property type="match status" value="1"/>
</dbReference>
<protein>
    <submittedName>
        <fullName evidence="6">NUDIX hydrolase</fullName>
    </submittedName>
</protein>
<dbReference type="InterPro" id="IPR020476">
    <property type="entry name" value="Nudix_hydrolase"/>
</dbReference>
<dbReference type="InterPro" id="IPR015797">
    <property type="entry name" value="NUDIX_hydrolase-like_dom_sf"/>
</dbReference>
<feature type="domain" description="Nudix hydrolase" evidence="5">
    <location>
        <begin position="4"/>
        <end position="152"/>
    </location>
</feature>
<dbReference type="PROSITE" id="PS51462">
    <property type="entry name" value="NUDIX"/>
    <property type="match status" value="1"/>
</dbReference>
<dbReference type="Pfam" id="PF00293">
    <property type="entry name" value="NUDIX"/>
    <property type="match status" value="1"/>
</dbReference>
<keyword evidence="7" id="KW-1185">Reference proteome</keyword>
<gene>
    <name evidence="6" type="ordered locus">SNE_A11580</name>
</gene>
<evidence type="ECO:0000259" key="5">
    <source>
        <dbReference type="PROSITE" id="PS51462"/>
    </source>
</evidence>
<evidence type="ECO:0000256" key="1">
    <source>
        <dbReference type="ARBA" id="ARBA00001946"/>
    </source>
</evidence>